<reference evidence="1 2" key="1">
    <citation type="submission" date="2018-06" db="EMBL/GenBank/DDBJ databases">
        <title>Azoarcus communis strain SWub3 genome.</title>
        <authorList>
            <person name="Zorraquino Salvo V."/>
            <person name="Toubiana D."/>
            <person name="Blumwald E."/>
        </authorList>
    </citation>
    <scope>NUCLEOTIDE SEQUENCE [LARGE SCALE GENOMIC DNA]</scope>
    <source>
        <strain evidence="1 2">SWub3</strain>
    </source>
</reference>
<keyword evidence="2" id="KW-1185">Reference proteome</keyword>
<dbReference type="RefSeq" id="WP_110530362.1">
    <property type="nucleotide sequence ID" value="NZ_QKOE01000053.1"/>
</dbReference>
<dbReference type="AlphaFoldDB" id="A0A323UPK8"/>
<proteinExistence type="predicted"/>
<dbReference type="EMBL" id="QKOE01000053">
    <property type="protein sequence ID" value="PZA14257.1"/>
    <property type="molecule type" value="Genomic_DNA"/>
</dbReference>
<accession>A0A323UPK8</accession>
<dbReference type="Proteomes" id="UP000248259">
    <property type="component" value="Unassembled WGS sequence"/>
</dbReference>
<comment type="caution">
    <text evidence="1">The sequence shown here is derived from an EMBL/GenBank/DDBJ whole genome shotgun (WGS) entry which is preliminary data.</text>
</comment>
<protein>
    <submittedName>
        <fullName evidence="1">Uncharacterized protein</fullName>
    </submittedName>
</protein>
<evidence type="ECO:0000313" key="2">
    <source>
        <dbReference type="Proteomes" id="UP000248259"/>
    </source>
</evidence>
<sequence>MSTPADLDELMNQFRLASRELFNHFFRISDPYNNGQRAWLQEGQFRDVQAVLFQKLVAEPMSLRIAEYGNPQPNVLVGSRHDGAVPIMLNREIDSGYWDYPVKEVGTDARLLFVSFFDWDQLDYRDNRYVRVQVDRWSTHPDVVGKHGLIESHYVRFAKE</sequence>
<name>A0A323UPK8_9RHOO</name>
<organism evidence="1 2">
    <name type="scientific">Parazoarcus communis SWub3 = DSM 12120</name>
    <dbReference type="NCBI Taxonomy" id="1121029"/>
    <lineage>
        <taxon>Bacteria</taxon>
        <taxon>Pseudomonadati</taxon>
        <taxon>Pseudomonadota</taxon>
        <taxon>Betaproteobacteria</taxon>
        <taxon>Rhodocyclales</taxon>
        <taxon>Zoogloeaceae</taxon>
        <taxon>Parazoarcus</taxon>
    </lineage>
</organism>
<gene>
    <name evidence="1" type="ORF">DNK49_22835</name>
</gene>
<dbReference type="OrthoDB" id="9181740at2"/>
<evidence type="ECO:0000313" key="1">
    <source>
        <dbReference type="EMBL" id="PZA14257.1"/>
    </source>
</evidence>